<name>A0A8S3VY61_PARAO</name>
<comment type="caution">
    <text evidence="1">The sequence shown here is derived from an EMBL/GenBank/DDBJ whole genome shotgun (WGS) entry which is preliminary data.</text>
</comment>
<protein>
    <submittedName>
        <fullName evidence="1">(apollo) hypothetical protein</fullName>
    </submittedName>
</protein>
<dbReference type="EMBL" id="CAJQZP010000001">
    <property type="protein sequence ID" value="CAG4929593.1"/>
    <property type="molecule type" value="Genomic_DNA"/>
</dbReference>
<dbReference type="Proteomes" id="UP000691718">
    <property type="component" value="Unassembled WGS sequence"/>
</dbReference>
<reference evidence="1" key="1">
    <citation type="submission" date="2021-04" db="EMBL/GenBank/DDBJ databases">
        <authorList>
            <person name="Tunstrom K."/>
        </authorList>
    </citation>
    <scope>NUCLEOTIDE SEQUENCE</scope>
</reference>
<gene>
    <name evidence="1" type="ORF">PAPOLLO_LOCUS47</name>
</gene>
<keyword evidence="2" id="KW-1185">Reference proteome</keyword>
<evidence type="ECO:0000313" key="1">
    <source>
        <dbReference type="EMBL" id="CAG4929593.1"/>
    </source>
</evidence>
<accession>A0A8S3VY61</accession>
<organism evidence="1 2">
    <name type="scientific">Parnassius apollo</name>
    <name type="common">Apollo butterfly</name>
    <name type="synonym">Papilio apollo</name>
    <dbReference type="NCBI Taxonomy" id="110799"/>
    <lineage>
        <taxon>Eukaryota</taxon>
        <taxon>Metazoa</taxon>
        <taxon>Ecdysozoa</taxon>
        <taxon>Arthropoda</taxon>
        <taxon>Hexapoda</taxon>
        <taxon>Insecta</taxon>
        <taxon>Pterygota</taxon>
        <taxon>Neoptera</taxon>
        <taxon>Endopterygota</taxon>
        <taxon>Lepidoptera</taxon>
        <taxon>Glossata</taxon>
        <taxon>Ditrysia</taxon>
        <taxon>Papilionoidea</taxon>
        <taxon>Papilionidae</taxon>
        <taxon>Parnassiinae</taxon>
        <taxon>Parnassini</taxon>
        <taxon>Parnassius</taxon>
        <taxon>Parnassius</taxon>
    </lineage>
</organism>
<evidence type="ECO:0000313" key="2">
    <source>
        <dbReference type="Proteomes" id="UP000691718"/>
    </source>
</evidence>
<sequence length="83" mass="9696">MVFKSKKFEVTKMKKITIKKKIYKPRSKRSGLNFPIGKAPKILHLGYYPRRIRRESLAYLRAALDCLTAESLNSKVAKAVRQW</sequence>
<dbReference type="AlphaFoldDB" id="A0A8S3VY61"/>
<proteinExistence type="predicted"/>